<dbReference type="OrthoDB" id="9780160at2"/>
<evidence type="ECO:0000256" key="7">
    <source>
        <dbReference type="ARBA" id="ARBA00022475"/>
    </source>
</evidence>
<accession>A0A4R2RF04</accession>
<dbReference type="GO" id="GO:0006811">
    <property type="term" value="P:monoatomic ion transport"/>
    <property type="evidence" value="ECO:0007669"/>
    <property type="project" value="UniProtKB-KW"/>
</dbReference>
<feature type="transmembrane region" description="Helical" evidence="13">
    <location>
        <begin position="291"/>
        <end position="311"/>
    </location>
</feature>
<reference evidence="14 15" key="1">
    <citation type="submission" date="2019-03" db="EMBL/GenBank/DDBJ databases">
        <title>Genomic Encyclopedia of Type Strains, Phase IV (KMG-IV): sequencing the most valuable type-strain genomes for metagenomic binning, comparative biology and taxonomic classification.</title>
        <authorList>
            <person name="Goeker M."/>
        </authorList>
    </citation>
    <scope>NUCLEOTIDE SEQUENCE [LARGE SCALE GENOMIC DNA]</scope>
    <source>
        <strain evidence="14 15">DSM 46831</strain>
    </source>
</reference>
<evidence type="ECO:0000256" key="11">
    <source>
        <dbReference type="ARBA" id="ARBA00023136"/>
    </source>
</evidence>
<keyword evidence="10" id="KW-0406">Ion transport</keyword>
<dbReference type="GO" id="GO:0015297">
    <property type="term" value="F:antiporter activity"/>
    <property type="evidence" value="ECO:0007669"/>
    <property type="project" value="UniProtKB-KW"/>
</dbReference>
<dbReference type="PANTHER" id="PTHR43298">
    <property type="entry name" value="MULTIDRUG RESISTANCE PROTEIN NORM-RELATED"/>
    <property type="match status" value="1"/>
</dbReference>
<proteinExistence type="inferred from homology"/>
<dbReference type="GO" id="GO:0005886">
    <property type="term" value="C:plasma membrane"/>
    <property type="evidence" value="ECO:0007669"/>
    <property type="project" value="UniProtKB-SubCell"/>
</dbReference>
<evidence type="ECO:0000256" key="1">
    <source>
        <dbReference type="ARBA" id="ARBA00003408"/>
    </source>
</evidence>
<evidence type="ECO:0000256" key="2">
    <source>
        <dbReference type="ARBA" id="ARBA00004651"/>
    </source>
</evidence>
<comment type="subcellular location">
    <subcellularLocation>
        <location evidence="2">Cell membrane</location>
        <topology evidence="2">Multi-pass membrane protein</topology>
    </subcellularLocation>
</comment>
<feature type="transmembrane region" description="Helical" evidence="13">
    <location>
        <begin position="100"/>
        <end position="118"/>
    </location>
</feature>
<keyword evidence="11 13" id="KW-0472">Membrane</keyword>
<comment type="caution">
    <text evidence="14">The sequence shown here is derived from an EMBL/GenBank/DDBJ whole genome shotgun (WGS) entry which is preliminary data.</text>
</comment>
<keyword evidence="7" id="KW-1003">Cell membrane</keyword>
<feature type="transmembrane region" description="Helical" evidence="13">
    <location>
        <begin position="65"/>
        <end position="88"/>
    </location>
</feature>
<dbReference type="PIRSF" id="PIRSF006603">
    <property type="entry name" value="DinF"/>
    <property type="match status" value="1"/>
</dbReference>
<evidence type="ECO:0000256" key="10">
    <source>
        <dbReference type="ARBA" id="ARBA00023065"/>
    </source>
</evidence>
<evidence type="ECO:0000256" key="13">
    <source>
        <dbReference type="SAM" id="Phobius"/>
    </source>
</evidence>
<keyword evidence="8 13" id="KW-0812">Transmembrane</keyword>
<evidence type="ECO:0000256" key="6">
    <source>
        <dbReference type="ARBA" id="ARBA00022449"/>
    </source>
</evidence>
<evidence type="ECO:0000256" key="3">
    <source>
        <dbReference type="ARBA" id="ARBA00010199"/>
    </source>
</evidence>
<feature type="transmembrane region" description="Helical" evidence="13">
    <location>
        <begin position="401"/>
        <end position="420"/>
    </location>
</feature>
<protein>
    <recommendedName>
        <fullName evidence="4">Probable multidrug resistance protein NorM</fullName>
    </recommendedName>
    <alternativeName>
        <fullName evidence="12">Multidrug-efflux transporter</fullName>
    </alternativeName>
</protein>
<dbReference type="InterPro" id="IPR050222">
    <property type="entry name" value="MATE_MdtK"/>
</dbReference>
<dbReference type="EMBL" id="SLXV01000056">
    <property type="protein sequence ID" value="TCP62140.1"/>
    <property type="molecule type" value="Genomic_DNA"/>
</dbReference>
<dbReference type="CDD" id="cd13137">
    <property type="entry name" value="MATE_NorM_like"/>
    <property type="match status" value="1"/>
</dbReference>
<keyword evidence="15" id="KW-1185">Reference proteome</keyword>
<dbReference type="GO" id="GO:0042910">
    <property type="term" value="F:xenobiotic transmembrane transporter activity"/>
    <property type="evidence" value="ECO:0007669"/>
    <property type="project" value="InterPro"/>
</dbReference>
<evidence type="ECO:0000313" key="14">
    <source>
        <dbReference type="EMBL" id="TCP62140.1"/>
    </source>
</evidence>
<dbReference type="InterPro" id="IPR048279">
    <property type="entry name" value="MdtK-like"/>
</dbReference>
<evidence type="ECO:0000256" key="4">
    <source>
        <dbReference type="ARBA" id="ARBA00020268"/>
    </source>
</evidence>
<organism evidence="14 15">
    <name type="scientific">Baia soyae</name>
    <dbReference type="NCBI Taxonomy" id="1544746"/>
    <lineage>
        <taxon>Bacteria</taxon>
        <taxon>Bacillati</taxon>
        <taxon>Bacillota</taxon>
        <taxon>Bacilli</taxon>
        <taxon>Bacillales</taxon>
        <taxon>Thermoactinomycetaceae</taxon>
        <taxon>Baia</taxon>
    </lineage>
</organism>
<sequence>MPSTNSLGNYSSNWQKLCLVLSLAWPAIIENSLQTLVGFVDTLFVSKLGLIEVSAIGITQTILQVYFAVFMAIGVGSTSLIAKAIGANDIQKAQTVAKQSVLLSVWIGVIFGIVTLFVAEPLLRAFGAESSVLEQGVIYLRFVAVPSIVISLMFGLGSLLRGAGDTVSPMKAGIWMNVIHLVLDYIFIFGLGPIPELGVTGAAIATVLSRIVGIILLWKHLQKSKTNIGKGWSKGWKSDRSILKTIAHISTPAAIERLIMRFGQVLYFGVILSLGTYTFAAHQIAGNIESFSYLPGYGFAIAVATLVGQSLGAKKIKDAWQYGWIATGICAVIMGLLGIFEFFGGGWCAQFFTTDTSVIQQVELALKIDAFKEIPLAIVLVLTGALNGAGDTKGPMISTTIGIWVVRFVGVYVLAIWLGWGLPGVWVAILLDNVLRAIFLGLRFSLTRLSKT</sequence>
<feature type="transmembrane region" description="Helical" evidence="13">
    <location>
        <begin position="197"/>
        <end position="218"/>
    </location>
</feature>
<keyword evidence="9 13" id="KW-1133">Transmembrane helix</keyword>
<evidence type="ECO:0000313" key="15">
    <source>
        <dbReference type="Proteomes" id="UP000294746"/>
    </source>
</evidence>
<dbReference type="NCBIfam" id="TIGR00797">
    <property type="entry name" value="matE"/>
    <property type="match status" value="1"/>
</dbReference>
<comment type="function">
    <text evidence="1">Multidrug efflux pump.</text>
</comment>
<name>A0A4R2RF04_9BACL</name>
<evidence type="ECO:0000256" key="5">
    <source>
        <dbReference type="ARBA" id="ARBA00022448"/>
    </source>
</evidence>
<feature type="transmembrane region" description="Helical" evidence="13">
    <location>
        <begin position="172"/>
        <end position="191"/>
    </location>
</feature>
<feature type="transmembrane region" description="Helical" evidence="13">
    <location>
        <begin position="323"/>
        <end position="343"/>
    </location>
</feature>
<evidence type="ECO:0000256" key="12">
    <source>
        <dbReference type="ARBA" id="ARBA00031636"/>
    </source>
</evidence>
<keyword evidence="6" id="KW-0050">Antiport</keyword>
<dbReference type="AlphaFoldDB" id="A0A4R2RF04"/>
<dbReference type="InterPro" id="IPR002528">
    <property type="entry name" value="MATE_fam"/>
</dbReference>
<evidence type="ECO:0000256" key="9">
    <source>
        <dbReference type="ARBA" id="ARBA00022989"/>
    </source>
</evidence>
<dbReference type="Pfam" id="PF01554">
    <property type="entry name" value="MatE"/>
    <property type="match status" value="2"/>
</dbReference>
<feature type="transmembrane region" description="Helical" evidence="13">
    <location>
        <begin position="265"/>
        <end position="285"/>
    </location>
</feature>
<gene>
    <name evidence="14" type="ORF">EDD57_1563</name>
</gene>
<feature type="transmembrane region" description="Helical" evidence="13">
    <location>
        <begin position="138"/>
        <end position="160"/>
    </location>
</feature>
<dbReference type="PANTHER" id="PTHR43298:SF2">
    <property type="entry name" value="FMN_FAD EXPORTER YEEO-RELATED"/>
    <property type="match status" value="1"/>
</dbReference>
<feature type="transmembrane region" description="Helical" evidence="13">
    <location>
        <begin position="370"/>
        <end position="389"/>
    </location>
</feature>
<keyword evidence="5" id="KW-0813">Transport</keyword>
<dbReference type="RefSeq" id="WP_131849890.1">
    <property type="nucleotide sequence ID" value="NZ_SLXV01000056.1"/>
</dbReference>
<feature type="transmembrane region" description="Helical" evidence="13">
    <location>
        <begin position="426"/>
        <end position="446"/>
    </location>
</feature>
<dbReference type="Proteomes" id="UP000294746">
    <property type="component" value="Unassembled WGS sequence"/>
</dbReference>
<comment type="similarity">
    <text evidence="3">Belongs to the multi antimicrobial extrusion (MATE) (TC 2.A.66.1) family.</text>
</comment>
<evidence type="ECO:0000256" key="8">
    <source>
        <dbReference type="ARBA" id="ARBA00022692"/>
    </source>
</evidence>